<organism evidence="1 2">
    <name type="scientific">Entomophthora muscae</name>
    <dbReference type="NCBI Taxonomy" id="34485"/>
    <lineage>
        <taxon>Eukaryota</taxon>
        <taxon>Fungi</taxon>
        <taxon>Fungi incertae sedis</taxon>
        <taxon>Zoopagomycota</taxon>
        <taxon>Entomophthoromycotina</taxon>
        <taxon>Entomophthoromycetes</taxon>
        <taxon>Entomophthorales</taxon>
        <taxon>Entomophthoraceae</taxon>
        <taxon>Entomophthora</taxon>
    </lineage>
</organism>
<dbReference type="EMBL" id="QTSX02005404">
    <property type="protein sequence ID" value="KAJ9059786.1"/>
    <property type="molecule type" value="Genomic_DNA"/>
</dbReference>
<accession>A0ACC2SC00</accession>
<keyword evidence="2" id="KW-1185">Reference proteome</keyword>
<proteinExistence type="predicted"/>
<comment type="caution">
    <text evidence="1">The sequence shown here is derived from an EMBL/GenBank/DDBJ whole genome shotgun (WGS) entry which is preliminary data.</text>
</comment>
<protein>
    <submittedName>
        <fullName evidence="1">Uncharacterized protein</fullName>
    </submittedName>
</protein>
<dbReference type="Proteomes" id="UP001165960">
    <property type="component" value="Unassembled WGS sequence"/>
</dbReference>
<sequence>MRQGEKRFTDTEGNNVIAGHLDTIASTHPGVDGESYLVFDFPLNLKKEPESYLNASITNLFYWCNTHDLYYRYGFDEAAGNFQENNFGRGGGSDDAVVASAQDADGYDNANFATPPDGQRPRMNIMYGTCPTLYAMVTLKMASLPRESAHGLSTRLTGGPANSDCLGWGEAGVWERGGATLLPLFYDSIQAIPAKQTLAWATMLLVATSASSSTQPISRSTLRLTKTWIATTEVHEEGCHLGRNAVRGVLEFG</sequence>
<evidence type="ECO:0000313" key="1">
    <source>
        <dbReference type="EMBL" id="KAJ9059786.1"/>
    </source>
</evidence>
<evidence type="ECO:0000313" key="2">
    <source>
        <dbReference type="Proteomes" id="UP001165960"/>
    </source>
</evidence>
<name>A0ACC2SC00_9FUNG</name>
<gene>
    <name evidence="1" type="ORF">DSO57_1037896</name>
</gene>
<reference evidence="1" key="1">
    <citation type="submission" date="2022-04" db="EMBL/GenBank/DDBJ databases">
        <title>Genome of the entomopathogenic fungus Entomophthora muscae.</title>
        <authorList>
            <person name="Elya C."/>
            <person name="Lovett B.R."/>
            <person name="Lee E."/>
            <person name="Macias A.M."/>
            <person name="Hajek A.E."/>
            <person name="De Bivort B.L."/>
            <person name="Kasson M.T."/>
            <person name="De Fine Licht H.H."/>
            <person name="Stajich J.E."/>
        </authorList>
    </citation>
    <scope>NUCLEOTIDE SEQUENCE</scope>
    <source>
        <strain evidence="1">Berkeley</strain>
    </source>
</reference>